<dbReference type="PROSITE" id="PS51419">
    <property type="entry name" value="RAB"/>
    <property type="match status" value="1"/>
</dbReference>
<keyword evidence="5" id="KW-0653">Protein transport</keyword>
<evidence type="ECO:0000256" key="9">
    <source>
        <dbReference type="ARBA" id="ARBA00023289"/>
    </source>
</evidence>
<dbReference type="SMART" id="SM00173">
    <property type="entry name" value="RAS"/>
    <property type="match status" value="1"/>
</dbReference>
<dbReference type="InterPro" id="IPR001806">
    <property type="entry name" value="Small_GTPase"/>
</dbReference>
<sequence>MSTPSFKIVLLGEGRVGKTSILLRYVDNTYTDRRESTLQASYLEKKISIPSTSDELHNTNVDISNTNTANLYIWDTAGQERFHALGPIYYRDADGAILVYDITDLQSFDRVQMWTKELRKMVGTEDVISLIIVGNKVDLAKTKRSVKMEDAKNYADSVGAMYMETSAKSGLGVDEVFLKLTRRMMERRSIHRSNSRGLASAVGAIGGGKKLILTDKEEQKRKSKHSTSEGYCC</sequence>
<keyword evidence="9" id="KW-0636">Prenylation</keyword>
<evidence type="ECO:0000256" key="6">
    <source>
        <dbReference type="ARBA" id="ARBA00023134"/>
    </source>
</evidence>
<dbReference type="Gene3D" id="3.40.50.300">
    <property type="entry name" value="P-loop containing nucleotide triphosphate hydrolases"/>
    <property type="match status" value="1"/>
</dbReference>
<reference evidence="12" key="1">
    <citation type="submission" date="2021-01" db="EMBL/GenBank/DDBJ databases">
        <authorList>
            <person name="Corre E."/>
            <person name="Pelletier E."/>
            <person name="Niang G."/>
            <person name="Scheremetjew M."/>
            <person name="Finn R."/>
            <person name="Kale V."/>
            <person name="Holt S."/>
            <person name="Cochrane G."/>
            <person name="Meng A."/>
            <person name="Brown T."/>
            <person name="Cohen L."/>
        </authorList>
    </citation>
    <scope>NUCLEOTIDE SEQUENCE</scope>
    <source>
        <strain evidence="12">CCMP826</strain>
    </source>
</reference>
<evidence type="ECO:0000256" key="3">
    <source>
        <dbReference type="ARBA" id="ARBA00022448"/>
    </source>
</evidence>
<dbReference type="Pfam" id="PF00071">
    <property type="entry name" value="Ras"/>
    <property type="match status" value="1"/>
</dbReference>
<protein>
    <recommendedName>
        <fullName evidence="2">Ras-related protein Rab-21</fullName>
    </recommendedName>
</protein>
<dbReference type="GO" id="GO:0005525">
    <property type="term" value="F:GTP binding"/>
    <property type="evidence" value="ECO:0007669"/>
    <property type="project" value="UniProtKB-KW"/>
</dbReference>
<comment type="subcellular location">
    <subcellularLocation>
        <location evidence="10">Endomembrane system</location>
        <topology evidence="10">Lipid-anchor</topology>
    </subcellularLocation>
</comment>
<accession>A0A7S2H2U8</accession>
<evidence type="ECO:0000256" key="4">
    <source>
        <dbReference type="ARBA" id="ARBA00022741"/>
    </source>
</evidence>
<dbReference type="PROSITE" id="PS51420">
    <property type="entry name" value="RHO"/>
    <property type="match status" value="1"/>
</dbReference>
<gene>
    <name evidence="12" type="ORF">HTAM1171_LOCUS3188</name>
</gene>
<evidence type="ECO:0000256" key="1">
    <source>
        <dbReference type="ARBA" id="ARBA00006270"/>
    </source>
</evidence>
<dbReference type="GO" id="GO:0003924">
    <property type="term" value="F:GTPase activity"/>
    <property type="evidence" value="ECO:0007669"/>
    <property type="project" value="InterPro"/>
</dbReference>
<comment type="similarity">
    <text evidence="1">Belongs to the small GTPase superfamily. Rab family.</text>
</comment>
<dbReference type="SUPFAM" id="SSF52540">
    <property type="entry name" value="P-loop containing nucleoside triphosphate hydrolases"/>
    <property type="match status" value="1"/>
</dbReference>
<dbReference type="SMART" id="SM00175">
    <property type="entry name" value="RAB"/>
    <property type="match status" value="1"/>
</dbReference>
<name>A0A7S2H2U8_9STRA</name>
<evidence type="ECO:0000256" key="7">
    <source>
        <dbReference type="ARBA" id="ARBA00023136"/>
    </source>
</evidence>
<dbReference type="GO" id="GO:0012505">
    <property type="term" value="C:endomembrane system"/>
    <property type="evidence" value="ECO:0007669"/>
    <property type="project" value="UniProtKB-SubCell"/>
</dbReference>
<proteinExistence type="inferred from homology"/>
<dbReference type="GO" id="GO:0015031">
    <property type="term" value="P:protein transport"/>
    <property type="evidence" value="ECO:0007669"/>
    <property type="project" value="UniProtKB-KW"/>
</dbReference>
<dbReference type="SMART" id="SM00174">
    <property type="entry name" value="RHO"/>
    <property type="match status" value="1"/>
</dbReference>
<dbReference type="AlphaFoldDB" id="A0A7S2H2U8"/>
<evidence type="ECO:0000256" key="8">
    <source>
        <dbReference type="ARBA" id="ARBA00023288"/>
    </source>
</evidence>
<evidence type="ECO:0000313" key="12">
    <source>
        <dbReference type="EMBL" id="CAD9478907.1"/>
    </source>
</evidence>
<feature type="region of interest" description="Disordered" evidence="11">
    <location>
        <begin position="214"/>
        <end position="233"/>
    </location>
</feature>
<keyword evidence="6" id="KW-0342">GTP-binding</keyword>
<evidence type="ECO:0000256" key="5">
    <source>
        <dbReference type="ARBA" id="ARBA00022927"/>
    </source>
</evidence>
<dbReference type="SMART" id="SM00176">
    <property type="entry name" value="RAN"/>
    <property type="match status" value="1"/>
</dbReference>
<keyword evidence="3" id="KW-0813">Transport</keyword>
<keyword evidence="8" id="KW-0449">Lipoprotein</keyword>
<dbReference type="PROSITE" id="PS51421">
    <property type="entry name" value="RAS"/>
    <property type="match status" value="1"/>
</dbReference>
<dbReference type="PRINTS" id="PR00449">
    <property type="entry name" value="RASTRNSFRMNG"/>
</dbReference>
<dbReference type="InterPro" id="IPR027417">
    <property type="entry name" value="P-loop_NTPase"/>
</dbReference>
<evidence type="ECO:0000256" key="2">
    <source>
        <dbReference type="ARBA" id="ARBA00014900"/>
    </source>
</evidence>
<keyword evidence="4" id="KW-0547">Nucleotide-binding</keyword>
<dbReference type="PANTHER" id="PTHR47978">
    <property type="match status" value="1"/>
</dbReference>
<organism evidence="12">
    <name type="scientific">Helicotheca tamesis</name>
    <dbReference type="NCBI Taxonomy" id="374047"/>
    <lineage>
        <taxon>Eukaryota</taxon>
        <taxon>Sar</taxon>
        <taxon>Stramenopiles</taxon>
        <taxon>Ochrophyta</taxon>
        <taxon>Bacillariophyta</taxon>
        <taxon>Mediophyceae</taxon>
        <taxon>Lithodesmiophycidae</taxon>
        <taxon>Lithodesmiales</taxon>
        <taxon>Lithodesmiaceae</taxon>
        <taxon>Helicotheca</taxon>
    </lineage>
</organism>
<evidence type="ECO:0000256" key="11">
    <source>
        <dbReference type="SAM" id="MobiDB-lite"/>
    </source>
</evidence>
<keyword evidence="7" id="KW-0472">Membrane</keyword>
<dbReference type="InterPro" id="IPR005225">
    <property type="entry name" value="Small_GTP-bd"/>
</dbReference>
<dbReference type="FunFam" id="3.40.50.300:FF:000550">
    <property type="entry name" value="ras-related protein Rab-21"/>
    <property type="match status" value="1"/>
</dbReference>
<dbReference type="EMBL" id="HBGV01005323">
    <property type="protein sequence ID" value="CAD9478907.1"/>
    <property type="molecule type" value="Transcribed_RNA"/>
</dbReference>
<evidence type="ECO:0000256" key="10">
    <source>
        <dbReference type="ARBA" id="ARBA00037868"/>
    </source>
</evidence>
<dbReference type="NCBIfam" id="TIGR00231">
    <property type="entry name" value="small_GTP"/>
    <property type="match status" value="1"/>
</dbReference>